<evidence type="ECO:0000313" key="3">
    <source>
        <dbReference type="Proteomes" id="UP000013086"/>
    </source>
</evidence>
<organism evidence="2 3">
    <name type="scientific">Acinetobacter bohemicus ANC 3994</name>
    <dbReference type="NCBI Taxonomy" id="1217715"/>
    <lineage>
        <taxon>Bacteria</taxon>
        <taxon>Pseudomonadati</taxon>
        <taxon>Pseudomonadota</taxon>
        <taxon>Gammaproteobacteria</taxon>
        <taxon>Moraxellales</taxon>
        <taxon>Moraxellaceae</taxon>
        <taxon>Acinetobacter</taxon>
    </lineage>
</organism>
<proteinExistence type="predicted"/>
<accession>N8QE42</accession>
<dbReference type="Gene3D" id="3.30.70.100">
    <property type="match status" value="1"/>
</dbReference>
<dbReference type="EMBL" id="APOH01000002">
    <property type="protein sequence ID" value="ENU21453.1"/>
    <property type="molecule type" value="Genomic_DNA"/>
</dbReference>
<dbReference type="PANTHER" id="PTHR33336:SF3">
    <property type="entry name" value="ABM DOMAIN-CONTAINING PROTEIN"/>
    <property type="match status" value="1"/>
</dbReference>
<evidence type="ECO:0000313" key="2">
    <source>
        <dbReference type="EMBL" id="ENU21453.1"/>
    </source>
</evidence>
<dbReference type="SUPFAM" id="SSF54909">
    <property type="entry name" value="Dimeric alpha+beta barrel"/>
    <property type="match status" value="1"/>
</dbReference>
<gene>
    <name evidence="2" type="ORF">F994_00020</name>
</gene>
<dbReference type="PROSITE" id="PS51725">
    <property type="entry name" value="ABM"/>
    <property type="match status" value="1"/>
</dbReference>
<protein>
    <recommendedName>
        <fullName evidence="1">ABM domain-containing protein</fullName>
    </recommendedName>
</protein>
<dbReference type="OrthoDB" id="9812192at2"/>
<dbReference type="AlphaFoldDB" id="N8QE42"/>
<dbReference type="GO" id="GO:0016491">
    <property type="term" value="F:oxidoreductase activity"/>
    <property type="evidence" value="ECO:0007669"/>
    <property type="project" value="TreeGrafter"/>
</dbReference>
<dbReference type="PATRIC" id="fig|1217715.3.peg.18"/>
<dbReference type="PANTHER" id="PTHR33336">
    <property type="entry name" value="QUINOL MONOOXYGENASE YGIN-RELATED"/>
    <property type="match status" value="1"/>
</dbReference>
<dbReference type="RefSeq" id="WP_004650147.1">
    <property type="nucleotide sequence ID" value="NZ_KB849169.1"/>
</dbReference>
<dbReference type="Pfam" id="PF03992">
    <property type="entry name" value="ABM"/>
    <property type="match status" value="1"/>
</dbReference>
<evidence type="ECO:0000259" key="1">
    <source>
        <dbReference type="PROSITE" id="PS51725"/>
    </source>
</evidence>
<dbReference type="HOGENOM" id="CLU_131496_11_1_6"/>
<name>N8QE42_9GAMM</name>
<comment type="caution">
    <text evidence="2">The sequence shown here is derived from an EMBL/GenBank/DDBJ whole genome shotgun (WGS) entry which is preliminary data.</text>
</comment>
<dbReference type="eggNOG" id="COG1359">
    <property type="taxonomic scope" value="Bacteria"/>
</dbReference>
<dbReference type="InterPro" id="IPR007138">
    <property type="entry name" value="ABM_dom"/>
</dbReference>
<dbReference type="InterPro" id="IPR011008">
    <property type="entry name" value="Dimeric_a/b-barrel"/>
</dbReference>
<feature type="domain" description="ABM" evidence="1">
    <location>
        <begin position="2"/>
        <end position="91"/>
    </location>
</feature>
<reference evidence="2 3" key="1">
    <citation type="submission" date="2013-02" db="EMBL/GenBank/DDBJ databases">
        <title>The Genome Sequence of Acinetobacter sp. ANC 3994.</title>
        <authorList>
            <consortium name="The Broad Institute Genome Sequencing Platform"/>
            <consortium name="The Broad Institute Genome Sequencing Center for Infectious Disease"/>
            <person name="Cerqueira G."/>
            <person name="Feldgarden M."/>
            <person name="Courvalin P."/>
            <person name="Perichon B."/>
            <person name="Grillot-Courvalin C."/>
            <person name="Clermont D."/>
            <person name="Rocha E."/>
            <person name="Yoon E.-J."/>
            <person name="Nemec A."/>
            <person name="Walker B."/>
            <person name="Young S.K."/>
            <person name="Zeng Q."/>
            <person name="Gargeya S."/>
            <person name="Fitzgerald M."/>
            <person name="Haas B."/>
            <person name="Abouelleil A."/>
            <person name="Alvarado L."/>
            <person name="Arachchi H.M."/>
            <person name="Berlin A.M."/>
            <person name="Chapman S.B."/>
            <person name="Dewar J."/>
            <person name="Goldberg J."/>
            <person name="Griggs A."/>
            <person name="Gujja S."/>
            <person name="Hansen M."/>
            <person name="Howarth C."/>
            <person name="Imamovic A."/>
            <person name="Larimer J."/>
            <person name="McCowan C."/>
            <person name="Murphy C."/>
            <person name="Neiman D."/>
            <person name="Pearson M."/>
            <person name="Priest M."/>
            <person name="Roberts A."/>
            <person name="Saif S."/>
            <person name="Shea T."/>
            <person name="Sisk P."/>
            <person name="Sykes S."/>
            <person name="Wortman J."/>
            <person name="Nusbaum C."/>
            <person name="Birren B."/>
        </authorList>
    </citation>
    <scope>NUCLEOTIDE SEQUENCE [LARGE SCALE GENOMIC DNA]</scope>
    <source>
        <strain evidence="2 3">ANC 3994</strain>
    </source>
</reference>
<dbReference type="GO" id="GO:0005829">
    <property type="term" value="C:cytosol"/>
    <property type="evidence" value="ECO:0007669"/>
    <property type="project" value="TreeGrafter"/>
</dbReference>
<dbReference type="InterPro" id="IPR050744">
    <property type="entry name" value="AI-2_Isomerase_LsrG"/>
</dbReference>
<dbReference type="Proteomes" id="UP000013086">
    <property type="component" value="Unassembled WGS sequence"/>
</dbReference>
<sequence length="95" mass="11019">MSISIVAIFVSKDNMEPKLTSLFKSVIESTRKESGCLNYTLYLDQENPKRFTFLEEWQNKACLEKHLASECIQDLFNNIQDLIESSEIIQLSKIK</sequence>